<dbReference type="SUPFAM" id="SSF52540">
    <property type="entry name" value="P-loop containing nucleoside triphosphate hydrolases"/>
    <property type="match status" value="1"/>
</dbReference>
<dbReference type="InterPro" id="IPR033756">
    <property type="entry name" value="YlxH/NBP35"/>
</dbReference>
<dbReference type="PANTHER" id="PTHR32309:SF13">
    <property type="entry name" value="FERRIC ENTEROBACTIN TRANSPORT PROTEIN FEPE"/>
    <property type="match status" value="1"/>
</dbReference>
<dbReference type="PANTHER" id="PTHR32309">
    <property type="entry name" value="TYROSINE-PROTEIN KINASE"/>
    <property type="match status" value="1"/>
</dbReference>
<proteinExistence type="predicted"/>
<sequence length="730" mass="81273">MNLTESSDYSPNSLNSDLKVLNTNLNDKEDSGFDFNWVLSVFTRRAPIMGIVFAGMTAVMGTLIIQQSREVIPIYEGSFRLLVEPVTAESRVAQLSLLSQDPEDITKQGRLDISLVDYESLIRVLTSPKLINPLLDKINTKYPNMTYNGLMSNLSTTRVTYEKDAKTEGTSLVRVSYLSSDVEKIEFVMNILAQGYTDYSIEERRANTKQGIDFIESQLPEQAARVKMLEDRIQDLREDYNLIDPPSQGVQIAIAHRDITAERLRVEAELNQQQAIAQGMKDQFDQGNYVYLLNTSNSGSIYLTLLKNLQQLDADIAIASSRLNDNSIPILILKEQREELMQQVRQEAAALIIDAQNQVQGLQDKLATLLEGEQVIEKKINVWPSATRQYDELQRELTFAIDRYKELLSKLEALKIDEAQIQSPWQIIDPPKIMTDPNGEPVSRAESDTKKKLALLVVVSTLLSIAVGFLVEISIPVFHTPEEIKSSVPLKLLGVIPLATTLEHKERHLLKIPSLKRSLSVDLPPRVIQPEYSAPFIESFRSLYSNIALMSKSQPIRSLVVSSASSSDGKSTVALNLAHTAASMGQRVLLVDANLRSPQLHDLLGLENRRGLSDIITDYLSLNEVIQTSPTQENLLFLSAGHLSPDPIRLLSSQKMPYLMGQLNGFFDLVIYDTPSLVGLADAHLIGNHADGMLLVVRLKNTNRAVIQKALEESNISGSSILGLVANMAK</sequence>
<keyword evidence="3" id="KW-0175">Coiled coil</keyword>
<dbReference type="Proteomes" id="UP001235303">
    <property type="component" value="Unassembled WGS sequence"/>
</dbReference>
<reference evidence="5 6" key="1">
    <citation type="submission" date="2023-01" db="EMBL/GenBank/DDBJ databases">
        <title>Novel diversity within Roseofilum (Cyanobacteria; Desertifilaceae) from marine benthic mats with descriptions of four novel species.</title>
        <authorList>
            <person name="Wang Y."/>
            <person name="Berthold D.E."/>
            <person name="Hu J."/>
            <person name="Lefler F.W."/>
            <person name="Laughinghouse H.D. IV."/>
        </authorList>
    </citation>
    <scope>NUCLEOTIDE SEQUENCE [LARGE SCALE GENOMIC DNA]</scope>
    <source>
        <strain evidence="5 6">BLCC-M154</strain>
    </source>
</reference>
<dbReference type="Gene3D" id="3.40.50.300">
    <property type="entry name" value="P-loop containing nucleotide triphosphate hydrolases"/>
    <property type="match status" value="1"/>
</dbReference>
<dbReference type="InterPro" id="IPR050445">
    <property type="entry name" value="Bact_polysacc_biosynth/exp"/>
</dbReference>
<name>A0ABT7ARQ3_9CYAN</name>
<organism evidence="5 6">
    <name type="scientific">Roseofilum acuticapitatum BLCC-M154</name>
    <dbReference type="NCBI Taxonomy" id="3022444"/>
    <lineage>
        <taxon>Bacteria</taxon>
        <taxon>Bacillati</taxon>
        <taxon>Cyanobacteriota</taxon>
        <taxon>Cyanophyceae</taxon>
        <taxon>Desertifilales</taxon>
        <taxon>Desertifilaceae</taxon>
        <taxon>Roseofilum</taxon>
        <taxon>Roseofilum acuticapitatum</taxon>
    </lineage>
</organism>
<feature type="transmembrane region" description="Helical" evidence="4">
    <location>
        <begin position="453"/>
        <end position="471"/>
    </location>
</feature>
<keyword evidence="2" id="KW-0067">ATP-binding</keyword>
<keyword evidence="4" id="KW-1133">Transmembrane helix</keyword>
<comment type="caution">
    <text evidence="5">The sequence shown here is derived from an EMBL/GenBank/DDBJ whole genome shotgun (WGS) entry which is preliminary data.</text>
</comment>
<dbReference type="InterPro" id="IPR027417">
    <property type="entry name" value="P-loop_NTPase"/>
</dbReference>
<dbReference type="EMBL" id="JAQOSP010000063">
    <property type="protein sequence ID" value="MDJ1169584.1"/>
    <property type="molecule type" value="Genomic_DNA"/>
</dbReference>
<dbReference type="RefSeq" id="WP_283753342.1">
    <property type="nucleotide sequence ID" value="NZ_JAQOSP010000063.1"/>
</dbReference>
<evidence type="ECO:0000256" key="2">
    <source>
        <dbReference type="ARBA" id="ARBA00022840"/>
    </source>
</evidence>
<gene>
    <name evidence="5" type="ORF">PMG71_09115</name>
</gene>
<evidence type="ECO:0000256" key="3">
    <source>
        <dbReference type="SAM" id="Coils"/>
    </source>
</evidence>
<keyword evidence="4" id="KW-0812">Transmembrane</keyword>
<evidence type="ECO:0000313" key="6">
    <source>
        <dbReference type="Proteomes" id="UP001235303"/>
    </source>
</evidence>
<dbReference type="NCBIfam" id="TIGR01007">
    <property type="entry name" value="eps_fam"/>
    <property type="match status" value="1"/>
</dbReference>
<feature type="coiled-coil region" evidence="3">
    <location>
        <begin position="330"/>
        <end position="410"/>
    </location>
</feature>
<accession>A0ABT7ARQ3</accession>
<feature type="transmembrane region" description="Helical" evidence="4">
    <location>
        <begin position="46"/>
        <end position="65"/>
    </location>
</feature>
<evidence type="ECO:0000256" key="1">
    <source>
        <dbReference type="ARBA" id="ARBA00022741"/>
    </source>
</evidence>
<keyword evidence="6" id="KW-1185">Reference proteome</keyword>
<keyword evidence="1" id="KW-0547">Nucleotide-binding</keyword>
<keyword evidence="5" id="KW-0808">Transferase</keyword>
<dbReference type="Pfam" id="PF10609">
    <property type="entry name" value="ParA"/>
    <property type="match status" value="1"/>
</dbReference>
<keyword evidence="4" id="KW-0472">Membrane</keyword>
<dbReference type="InterPro" id="IPR005702">
    <property type="entry name" value="Wzc-like_C"/>
</dbReference>
<protein>
    <submittedName>
        <fullName evidence="5">Polysaccharide biosynthesis tyrosine autokinase</fullName>
        <ecNumber evidence="5">2.7.10.2</ecNumber>
    </submittedName>
</protein>
<dbReference type="EC" id="2.7.10.2" evidence="5"/>
<evidence type="ECO:0000256" key="4">
    <source>
        <dbReference type="SAM" id="Phobius"/>
    </source>
</evidence>
<dbReference type="GO" id="GO:0004715">
    <property type="term" value="F:non-membrane spanning protein tyrosine kinase activity"/>
    <property type="evidence" value="ECO:0007669"/>
    <property type="project" value="UniProtKB-EC"/>
</dbReference>
<dbReference type="CDD" id="cd05387">
    <property type="entry name" value="BY-kinase"/>
    <property type="match status" value="1"/>
</dbReference>
<evidence type="ECO:0000313" key="5">
    <source>
        <dbReference type="EMBL" id="MDJ1169584.1"/>
    </source>
</evidence>